<reference evidence="1 2" key="1">
    <citation type="journal article" date="2015" name="PLoS ONE">
        <title>Rice-Infecting Pseudomonas Genomes Are Highly Accessorized and Harbor Multiple Putative Virulence Mechanisms to Cause Sheath Brown Rot.</title>
        <authorList>
            <person name="Quibod I.L."/>
            <person name="Grande G."/>
            <person name="Oreiro E.G."/>
            <person name="Borja F.N."/>
            <person name="Dossa G.S."/>
            <person name="Mauleon R."/>
            <person name="Cruz C.V."/>
            <person name="Oliva R."/>
        </authorList>
    </citation>
    <scope>NUCLEOTIDE SEQUENCE [LARGE SCALE GENOMIC DNA]</scope>
    <source>
        <strain evidence="1 2">IRRI 6609</strain>
    </source>
</reference>
<gene>
    <name evidence="1" type="ORF">PF66_02689</name>
</gene>
<comment type="caution">
    <text evidence="1">The sequence shown here is derived from an EMBL/GenBank/DDBJ whole genome shotgun (WGS) entry which is preliminary data.</text>
</comment>
<organism evidence="1 2">
    <name type="scientific">Pseudomonas asplenii</name>
    <dbReference type="NCBI Taxonomy" id="53407"/>
    <lineage>
        <taxon>Bacteria</taxon>
        <taxon>Pseudomonadati</taxon>
        <taxon>Pseudomonadota</taxon>
        <taxon>Gammaproteobacteria</taxon>
        <taxon>Pseudomonadales</taxon>
        <taxon>Pseudomonadaceae</taxon>
        <taxon>Pseudomonas</taxon>
    </lineage>
</organism>
<proteinExistence type="predicted"/>
<protein>
    <submittedName>
        <fullName evidence="1">Uncharacterized protein</fullName>
    </submittedName>
</protein>
<keyword evidence="2" id="KW-1185">Reference proteome</keyword>
<dbReference type="PATRIC" id="fig|50340.43.peg.6077"/>
<dbReference type="RefSeq" id="WP_054062937.1">
    <property type="nucleotide sequence ID" value="NZ_JSYZ01000009.1"/>
</dbReference>
<dbReference type="AlphaFoldDB" id="A0A0M9GGH5"/>
<dbReference type="Proteomes" id="UP000037931">
    <property type="component" value="Unassembled WGS sequence"/>
</dbReference>
<evidence type="ECO:0000313" key="1">
    <source>
        <dbReference type="EMBL" id="KPA90628.1"/>
    </source>
</evidence>
<sequence length="78" mass="8437">MAKFHLTIEDSADGVSISLDNAVQLDNSRAGQIVSAMLKGARFIDRIPLSGTTRHLGPCTCEVCEAMREKLALNPTIH</sequence>
<evidence type="ECO:0000313" key="2">
    <source>
        <dbReference type="Proteomes" id="UP000037931"/>
    </source>
</evidence>
<dbReference type="STRING" id="50340.PF66_02689"/>
<accession>A0A0M9GGH5</accession>
<name>A0A0M9GGH5_9PSED</name>
<dbReference type="EMBL" id="JSYZ01000009">
    <property type="protein sequence ID" value="KPA90628.1"/>
    <property type="molecule type" value="Genomic_DNA"/>
</dbReference>